<sequence>MDTNAFISPNATLCGFVNVGADSFIGADAVIVDHCDVSEKSFVKNMTRYIRSNP</sequence>
<evidence type="ECO:0000313" key="1">
    <source>
        <dbReference type="EMBL" id="MBB1127104.1"/>
    </source>
</evidence>
<name>A0A839HF56_9GAMM</name>
<keyword evidence="2" id="KW-1185">Reference proteome</keyword>
<evidence type="ECO:0000313" key="2">
    <source>
        <dbReference type="Proteomes" id="UP000548632"/>
    </source>
</evidence>
<dbReference type="SUPFAM" id="SSF51161">
    <property type="entry name" value="Trimeric LpxA-like enzymes"/>
    <property type="match status" value="1"/>
</dbReference>
<dbReference type="Gene3D" id="2.160.10.10">
    <property type="entry name" value="Hexapeptide repeat proteins"/>
    <property type="match status" value="1"/>
</dbReference>
<organism evidence="1 2">
    <name type="scientific">Thiospirillum jenense</name>
    <dbReference type="NCBI Taxonomy" id="1653858"/>
    <lineage>
        <taxon>Bacteria</taxon>
        <taxon>Pseudomonadati</taxon>
        <taxon>Pseudomonadota</taxon>
        <taxon>Gammaproteobacteria</taxon>
        <taxon>Chromatiales</taxon>
        <taxon>Chromatiaceae</taxon>
        <taxon>Thiospirillum</taxon>
    </lineage>
</organism>
<dbReference type="Proteomes" id="UP000548632">
    <property type="component" value="Unassembled WGS sequence"/>
</dbReference>
<proteinExistence type="predicted"/>
<dbReference type="AlphaFoldDB" id="A0A839HF56"/>
<reference evidence="1 2" key="1">
    <citation type="journal article" date="2020" name="Arch. Microbiol.">
        <title>The genome sequence of the giant phototrophic gammaproteobacterium Thiospirillum jenense gives insight into its physiological properties and phylogenetic relationships.</title>
        <authorList>
            <person name="Imhoff J.F."/>
            <person name="Meyer T.E."/>
            <person name="Kyndt J.A."/>
        </authorList>
    </citation>
    <scope>NUCLEOTIDE SEQUENCE [LARGE SCALE GENOMIC DNA]</scope>
    <source>
        <strain evidence="1 2">DSM 216</strain>
    </source>
</reference>
<gene>
    <name evidence="1" type="ORF">HUK38_12845</name>
</gene>
<dbReference type="InterPro" id="IPR011004">
    <property type="entry name" value="Trimer_LpxA-like_sf"/>
</dbReference>
<comment type="caution">
    <text evidence="1">The sequence shown here is derived from an EMBL/GenBank/DDBJ whole genome shotgun (WGS) entry which is preliminary data.</text>
</comment>
<accession>A0A839HF56</accession>
<dbReference type="RefSeq" id="WP_182584728.1">
    <property type="nucleotide sequence ID" value="NZ_JABVCQ010000035.1"/>
</dbReference>
<protein>
    <submittedName>
        <fullName evidence="1">Uncharacterized protein</fullName>
    </submittedName>
</protein>
<dbReference type="EMBL" id="JABVCQ010000035">
    <property type="protein sequence ID" value="MBB1127104.1"/>
    <property type="molecule type" value="Genomic_DNA"/>
</dbReference>